<name>A0A3D1JF87_9CHLR</name>
<dbReference type="PANTHER" id="PTHR43103:SF5">
    <property type="entry name" value="4-EPIMERASE, PUTATIVE (AFU_ORTHOLOGUE AFUA_7G00360)-RELATED"/>
    <property type="match status" value="1"/>
</dbReference>
<dbReference type="Gene3D" id="3.40.50.720">
    <property type="entry name" value="NAD(P)-binding Rossmann-like Domain"/>
    <property type="match status" value="1"/>
</dbReference>
<dbReference type="PANTHER" id="PTHR43103">
    <property type="entry name" value="NUCLEOSIDE-DIPHOSPHATE-SUGAR EPIMERASE"/>
    <property type="match status" value="1"/>
</dbReference>
<evidence type="ECO:0000313" key="5">
    <source>
        <dbReference type="EMBL" id="HCE16885.1"/>
    </source>
</evidence>
<evidence type="ECO:0000313" key="6">
    <source>
        <dbReference type="Proteomes" id="UP000264141"/>
    </source>
</evidence>
<dbReference type="SUPFAM" id="SSF51735">
    <property type="entry name" value="NAD(P)-binding Rossmann-fold domains"/>
    <property type="match status" value="1"/>
</dbReference>
<accession>A0A3D1JF87</accession>
<dbReference type="STRING" id="229919.GCA_001050195_02154"/>
<dbReference type="InterPro" id="IPR036291">
    <property type="entry name" value="NAD(P)-bd_dom_sf"/>
</dbReference>
<reference evidence="5 6" key="1">
    <citation type="journal article" date="2018" name="Nat. Biotechnol.">
        <title>A standardized bacterial taxonomy based on genome phylogeny substantially revises the tree of life.</title>
        <authorList>
            <person name="Parks D.H."/>
            <person name="Chuvochina M."/>
            <person name="Waite D.W."/>
            <person name="Rinke C."/>
            <person name="Skarshewski A."/>
            <person name="Chaumeil P.A."/>
            <person name="Hugenholtz P."/>
        </authorList>
    </citation>
    <scope>NUCLEOTIDE SEQUENCE [LARGE SCALE GENOMIC DNA]</scope>
    <source>
        <strain evidence="5">UBA8781</strain>
    </source>
</reference>
<keyword evidence="2" id="KW-0560">Oxidoreductase</keyword>
<feature type="domain" description="NAD-dependent epimerase/dehydratase" evidence="4">
    <location>
        <begin position="3"/>
        <end position="198"/>
    </location>
</feature>
<evidence type="ECO:0000259" key="4">
    <source>
        <dbReference type="Pfam" id="PF01370"/>
    </source>
</evidence>
<evidence type="ECO:0000256" key="2">
    <source>
        <dbReference type="ARBA" id="ARBA00023002"/>
    </source>
</evidence>
<dbReference type="Pfam" id="PF01370">
    <property type="entry name" value="Epimerase"/>
    <property type="match status" value="1"/>
</dbReference>
<dbReference type="Proteomes" id="UP000264141">
    <property type="component" value="Unassembled WGS sequence"/>
</dbReference>
<dbReference type="GO" id="GO:0016491">
    <property type="term" value="F:oxidoreductase activity"/>
    <property type="evidence" value="ECO:0007669"/>
    <property type="project" value="UniProtKB-KW"/>
</dbReference>
<evidence type="ECO:0000256" key="1">
    <source>
        <dbReference type="ARBA" id="ARBA00007637"/>
    </source>
</evidence>
<evidence type="ECO:0000256" key="3">
    <source>
        <dbReference type="ARBA" id="ARBA00023027"/>
    </source>
</evidence>
<protein>
    <recommendedName>
        <fullName evidence="4">NAD-dependent epimerase/dehydratase domain-containing protein</fullName>
    </recommendedName>
</protein>
<organism evidence="5 6">
    <name type="scientific">Anaerolinea thermolimosa</name>
    <dbReference type="NCBI Taxonomy" id="229919"/>
    <lineage>
        <taxon>Bacteria</taxon>
        <taxon>Bacillati</taxon>
        <taxon>Chloroflexota</taxon>
        <taxon>Anaerolineae</taxon>
        <taxon>Anaerolineales</taxon>
        <taxon>Anaerolineaceae</taxon>
        <taxon>Anaerolinea</taxon>
    </lineage>
</organism>
<gene>
    <name evidence="5" type="ORF">DEQ80_03405</name>
</gene>
<dbReference type="AlphaFoldDB" id="A0A3D1JF87"/>
<comment type="caution">
    <text evidence="5">The sequence shown here is derived from an EMBL/GenBank/DDBJ whole genome shotgun (WGS) entry which is preliminary data.</text>
</comment>
<keyword evidence="3" id="KW-0520">NAD</keyword>
<sequence>MQVLITGGSGSVGRAVVERLVKKGYTVRVIGRTPDVSFEGAEYRVCDVNDYPALREAVRGCQAIVHLAAIPNPSGGPPQELFRVNCGGTFNVFQAAAEEGIQRVVQASSINAAGQFYGVKPAPLHYLPLDEEHPVFSTDAYSFSKNIIEEIGQYFWRREGISNLALRLPWVAPASLHDNPNPRRTLITDLVEQLLKRPPEERRAWFDQAWEKYNAFRATRPYEKNNPAFVRDAMAALPEEERLMLLSMTNRVNFFTMLDERDSAQAIEKGLTAQFEGSHALFVNDKYNWSGIPSKTLAELFYPDVQTFKKELTGTESLVSIDRARQLIGFEPEFSFGIP</sequence>
<proteinExistence type="inferred from homology"/>
<dbReference type="InterPro" id="IPR001509">
    <property type="entry name" value="Epimerase_deHydtase"/>
</dbReference>
<comment type="similarity">
    <text evidence="1">Belongs to the NAD(P)-dependent epimerase/dehydratase family.</text>
</comment>
<dbReference type="EMBL" id="DPBP01000017">
    <property type="protein sequence ID" value="HCE16885.1"/>
    <property type="molecule type" value="Genomic_DNA"/>
</dbReference>